<dbReference type="PANTHER" id="PTHR48475">
    <property type="entry name" value="RIBONUCLEASE H"/>
    <property type="match status" value="1"/>
</dbReference>
<dbReference type="GO" id="GO:0003676">
    <property type="term" value="F:nucleic acid binding"/>
    <property type="evidence" value="ECO:0007669"/>
    <property type="project" value="InterPro"/>
</dbReference>
<sequence>MVNLRHRESELLCSFVAQFLDISIKIRNLDPKVEYEALLAGLDLAWEVGALRIRCHTNSQLVAKHVKGTYQVKDSLLLRYYHRARTTLQRFDKSEVQQVPCANNFRTNILARLGHDQGSPHRIVLHRTLSSLVVDRPKILHVEAEYKEWMSPIWNYLEHDTSPKDKGDAAKIRQTTS</sequence>
<protein>
    <recommendedName>
        <fullName evidence="1">RNase H type-1 domain-containing protein</fullName>
    </recommendedName>
</protein>
<feature type="domain" description="RNase H type-1" evidence="1">
    <location>
        <begin position="32"/>
        <end position="111"/>
    </location>
</feature>
<dbReference type="InterPro" id="IPR036397">
    <property type="entry name" value="RNaseH_sf"/>
</dbReference>
<keyword evidence="3" id="KW-1185">Reference proteome</keyword>
<dbReference type="Pfam" id="PF13456">
    <property type="entry name" value="RVT_3"/>
    <property type="match status" value="1"/>
</dbReference>
<dbReference type="SUPFAM" id="SSF53098">
    <property type="entry name" value="Ribonuclease H-like"/>
    <property type="match status" value="1"/>
</dbReference>
<evidence type="ECO:0000313" key="3">
    <source>
        <dbReference type="Proteomes" id="UP000257109"/>
    </source>
</evidence>
<dbReference type="GO" id="GO:0004523">
    <property type="term" value="F:RNA-DNA hybrid ribonuclease activity"/>
    <property type="evidence" value="ECO:0007669"/>
    <property type="project" value="InterPro"/>
</dbReference>
<dbReference type="InterPro" id="IPR002156">
    <property type="entry name" value="RNaseH_domain"/>
</dbReference>
<evidence type="ECO:0000313" key="2">
    <source>
        <dbReference type="EMBL" id="RDX79221.1"/>
    </source>
</evidence>
<dbReference type="Proteomes" id="UP000257109">
    <property type="component" value="Unassembled WGS sequence"/>
</dbReference>
<dbReference type="PANTHER" id="PTHR48475:SF2">
    <property type="entry name" value="RIBONUCLEASE H"/>
    <property type="match status" value="1"/>
</dbReference>
<dbReference type="EMBL" id="QJKJ01008602">
    <property type="protein sequence ID" value="RDX79221.1"/>
    <property type="molecule type" value="Genomic_DNA"/>
</dbReference>
<evidence type="ECO:0000259" key="1">
    <source>
        <dbReference type="Pfam" id="PF13456"/>
    </source>
</evidence>
<organism evidence="2 3">
    <name type="scientific">Mucuna pruriens</name>
    <name type="common">Velvet bean</name>
    <name type="synonym">Dolichos pruriens</name>
    <dbReference type="NCBI Taxonomy" id="157652"/>
    <lineage>
        <taxon>Eukaryota</taxon>
        <taxon>Viridiplantae</taxon>
        <taxon>Streptophyta</taxon>
        <taxon>Embryophyta</taxon>
        <taxon>Tracheophyta</taxon>
        <taxon>Spermatophyta</taxon>
        <taxon>Magnoliopsida</taxon>
        <taxon>eudicotyledons</taxon>
        <taxon>Gunneridae</taxon>
        <taxon>Pentapetalae</taxon>
        <taxon>rosids</taxon>
        <taxon>fabids</taxon>
        <taxon>Fabales</taxon>
        <taxon>Fabaceae</taxon>
        <taxon>Papilionoideae</taxon>
        <taxon>50 kb inversion clade</taxon>
        <taxon>NPAAA clade</taxon>
        <taxon>indigoferoid/millettioid clade</taxon>
        <taxon>Phaseoleae</taxon>
        <taxon>Mucuna</taxon>
    </lineage>
</organism>
<dbReference type="AlphaFoldDB" id="A0A371FLT2"/>
<feature type="non-terminal residue" evidence="2">
    <location>
        <position position="1"/>
    </location>
</feature>
<reference evidence="2" key="1">
    <citation type="submission" date="2018-05" db="EMBL/GenBank/DDBJ databases">
        <title>Draft genome of Mucuna pruriens seed.</title>
        <authorList>
            <person name="Nnadi N.E."/>
            <person name="Vos R."/>
            <person name="Hasami M.H."/>
            <person name="Devisetty U.K."/>
            <person name="Aguiy J.C."/>
        </authorList>
    </citation>
    <scope>NUCLEOTIDE SEQUENCE [LARGE SCALE GENOMIC DNA]</scope>
    <source>
        <strain evidence="2">JCA_2017</strain>
    </source>
</reference>
<proteinExistence type="predicted"/>
<name>A0A371FLT2_MUCPR</name>
<dbReference type="OrthoDB" id="101614at2759"/>
<gene>
    <name evidence="2" type="ORF">CR513_40382</name>
</gene>
<accession>A0A371FLT2</accession>
<comment type="caution">
    <text evidence="2">The sequence shown here is derived from an EMBL/GenBank/DDBJ whole genome shotgun (WGS) entry which is preliminary data.</text>
</comment>
<dbReference type="Gene3D" id="3.30.420.10">
    <property type="entry name" value="Ribonuclease H-like superfamily/Ribonuclease H"/>
    <property type="match status" value="1"/>
</dbReference>
<dbReference type="InterPro" id="IPR012337">
    <property type="entry name" value="RNaseH-like_sf"/>
</dbReference>